<evidence type="ECO:0000256" key="3">
    <source>
        <dbReference type="ARBA" id="ARBA00023163"/>
    </source>
</evidence>
<feature type="compositionally biased region" description="Low complexity" evidence="5">
    <location>
        <begin position="77"/>
        <end position="100"/>
    </location>
</feature>
<keyword evidence="3" id="KW-0804">Transcription</keyword>
<keyword evidence="1" id="KW-0805">Transcription regulation</keyword>
<gene>
    <name evidence="8" type="primary">LOC106468091</name>
</gene>
<evidence type="ECO:0000256" key="2">
    <source>
        <dbReference type="ARBA" id="ARBA00023125"/>
    </source>
</evidence>
<dbReference type="InterPro" id="IPR000837">
    <property type="entry name" value="AP-1"/>
</dbReference>
<accession>A0ABM1BKR4</accession>
<evidence type="ECO:0000313" key="8">
    <source>
        <dbReference type="RefSeq" id="XP_013783949.1"/>
    </source>
</evidence>
<evidence type="ECO:0000313" key="7">
    <source>
        <dbReference type="Proteomes" id="UP000694941"/>
    </source>
</evidence>
<dbReference type="PROSITE" id="PS50217">
    <property type="entry name" value="BZIP"/>
    <property type="match status" value="1"/>
</dbReference>
<keyword evidence="4" id="KW-0175">Coiled coil</keyword>
<dbReference type="SUPFAM" id="SSF57959">
    <property type="entry name" value="Leucine zipper domain"/>
    <property type="match status" value="1"/>
</dbReference>
<dbReference type="RefSeq" id="XP_013783949.1">
    <property type="nucleotide sequence ID" value="XM_013928495.1"/>
</dbReference>
<dbReference type="PROSITE" id="PS00036">
    <property type="entry name" value="BZIP_BASIC"/>
    <property type="match status" value="1"/>
</dbReference>
<dbReference type="Pfam" id="PF00170">
    <property type="entry name" value="bZIP_1"/>
    <property type="match status" value="1"/>
</dbReference>
<dbReference type="PRINTS" id="PR00042">
    <property type="entry name" value="LEUZIPPRFOS"/>
</dbReference>
<evidence type="ECO:0000259" key="6">
    <source>
        <dbReference type="PROSITE" id="PS50217"/>
    </source>
</evidence>
<dbReference type="SMART" id="SM00338">
    <property type="entry name" value="BRLZ"/>
    <property type="match status" value="1"/>
</dbReference>
<proteinExistence type="predicted"/>
<dbReference type="GeneID" id="106468091"/>
<keyword evidence="7" id="KW-1185">Reference proteome</keyword>
<organism evidence="7 8">
    <name type="scientific">Limulus polyphemus</name>
    <name type="common">Atlantic horseshoe crab</name>
    <dbReference type="NCBI Taxonomy" id="6850"/>
    <lineage>
        <taxon>Eukaryota</taxon>
        <taxon>Metazoa</taxon>
        <taxon>Ecdysozoa</taxon>
        <taxon>Arthropoda</taxon>
        <taxon>Chelicerata</taxon>
        <taxon>Merostomata</taxon>
        <taxon>Xiphosura</taxon>
        <taxon>Limulidae</taxon>
        <taxon>Limulus</taxon>
    </lineage>
</organism>
<dbReference type="InterPro" id="IPR004827">
    <property type="entry name" value="bZIP"/>
</dbReference>
<evidence type="ECO:0000256" key="1">
    <source>
        <dbReference type="ARBA" id="ARBA00023015"/>
    </source>
</evidence>
<dbReference type="PANTHER" id="PTHR23351">
    <property type="entry name" value="FOS TRANSCRIPTION FACTOR-RELATED"/>
    <property type="match status" value="1"/>
</dbReference>
<name>A0ABM1BKR4_LIMPO</name>
<dbReference type="InterPro" id="IPR046347">
    <property type="entry name" value="bZIP_sf"/>
</dbReference>
<dbReference type="Gene3D" id="1.20.5.170">
    <property type="match status" value="1"/>
</dbReference>
<protein>
    <submittedName>
        <fullName evidence="8">Activating transcription factor 3-like</fullName>
    </submittedName>
</protein>
<dbReference type="PANTHER" id="PTHR23351:SF24">
    <property type="entry name" value="ACTIVATING TRANSCRIPTION FACTOR 3-RELATED"/>
    <property type="match status" value="1"/>
</dbReference>
<reference evidence="8" key="1">
    <citation type="submission" date="2025-08" db="UniProtKB">
        <authorList>
            <consortium name="RefSeq"/>
        </authorList>
    </citation>
    <scope>IDENTIFICATION</scope>
    <source>
        <tissue evidence="8">Muscle</tissue>
    </source>
</reference>
<feature type="coiled-coil region" evidence="4">
    <location>
        <begin position="178"/>
        <end position="205"/>
    </location>
</feature>
<feature type="compositionally biased region" description="Basic and acidic residues" evidence="5">
    <location>
        <begin position="132"/>
        <end position="148"/>
    </location>
</feature>
<dbReference type="Proteomes" id="UP000694941">
    <property type="component" value="Unplaced"/>
</dbReference>
<feature type="region of interest" description="Disordered" evidence="5">
    <location>
        <begin position="121"/>
        <end position="159"/>
    </location>
</feature>
<evidence type="ECO:0000256" key="4">
    <source>
        <dbReference type="SAM" id="Coils"/>
    </source>
</evidence>
<sequence>MFGYDPASSGIDLSNLYQSCMEENFMGSQFDIPPNHDLLEMVPLPELQVPQYPTGHTSVYEQSYHPLNPSSPLDFVSQSSPSLDSPHSSASSPQQHTPTSVQATRSQLIKEGLRVTIQTKRMAQGKGQVQPEYRDPPQERITPEDEERRRRRRERNKVAATKCRYKKKERTQWLAIESDHLETDNSALRREIQELEEQKRHLTEILHGHHCSAPQRSYVQLQVGYPQHHQ</sequence>
<evidence type="ECO:0000256" key="5">
    <source>
        <dbReference type="SAM" id="MobiDB-lite"/>
    </source>
</evidence>
<feature type="region of interest" description="Disordered" evidence="5">
    <location>
        <begin position="53"/>
        <end position="105"/>
    </location>
</feature>
<keyword evidence="2" id="KW-0238">DNA-binding</keyword>
<feature type="domain" description="BZIP" evidence="6">
    <location>
        <begin position="146"/>
        <end position="209"/>
    </location>
</feature>